<accession>A0A2P2Q177</accession>
<sequence length="18" mass="2208">MVCGLYTLFLFLFLYCFN</sequence>
<reference evidence="1" key="1">
    <citation type="submission" date="2018-02" db="EMBL/GenBank/DDBJ databases">
        <title>Rhizophora mucronata_Transcriptome.</title>
        <authorList>
            <person name="Meera S.P."/>
            <person name="Sreeshan A."/>
            <person name="Augustine A."/>
        </authorList>
    </citation>
    <scope>NUCLEOTIDE SEQUENCE</scope>
    <source>
        <tissue evidence="1">Leaf</tissue>
    </source>
</reference>
<dbReference type="EMBL" id="GGEC01080277">
    <property type="protein sequence ID" value="MBX60761.1"/>
    <property type="molecule type" value="Transcribed_RNA"/>
</dbReference>
<protein>
    <submittedName>
        <fullName evidence="1">Uncharacterized protein</fullName>
    </submittedName>
</protein>
<proteinExistence type="predicted"/>
<organism evidence="1">
    <name type="scientific">Rhizophora mucronata</name>
    <name type="common">Asiatic mangrove</name>
    <dbReference type="NCBI Taxonomy" id="61149"/>
    <lineage>
        <taxon>Eukaryota</taxon>
        <taxon>Viridiplantae</taxon>
        <taxon>Streptophyta</taxon>
        <taxon>Embryophyta</taxon>
        <taxon>Tracheophyta</taxon>
        <taxon>Spermatophyta</taxon>
        <taxon>Magnoliopsida</taxon>
        <taxon>eudicotyledons</taxon>
        <taxon>Gunneridae</taxon>
        <taxon>Pentapetalae</taxon>
        <taxon>rosids</taxon>
        <taxon>fabids</taxon>
        <taxon>Malpighiales</taxon>
        <taxon>Rhizophoraceae</taxon>
        <taxon>Rhizophora</taxon>
    </lineage>
</organism>
<evidence type="ECO:0000313" key="1">
    <source>
        <dbReference type="EMBL" id="MBX60761.1"/>
    </source>
</evidence>
<name>A0A2P2Q177_RHIMU</name>
<dbReference type="AlphaFoldDB" id="A0A2P2Q177"/>